<dbReference type="Pfam" id="PF00583">
    <property type="entry name" value="Acetyltransf_1"/>
    <property type="match status" value="1"/>
</dbReference>
<dbReference type="SUPFAM" id="SSF55729">
    <property type="entry name" value="Acyl-CoA N-acyltransferases (Nat)"/>
    <property type="match status" value="1"/>
</dbReference>
<organism evidence="7 8">
    <name type="scientific">Paraoerskovia sediminicola</name>
    <dbReference type="NCBI Taxonomy" id="1138587"/>
    <lineage>
        <taxon>Bacteria</taxon>
        <taxon>Bacillati</taxon>
        <taxon>Actinomycetota</taxon>
        <taxon>Actinomycetes</taxon>
        <taxon>Micrococcales</taxon>
        <taxon>Cellulomonadaceae</taxon>
        <taxon>Paraoerskovia</taxon>
    </lineage>
</organism>
<accession>A0ABN6XCH5</accession>
<feature type="region of interest" description="Disordered" evidence="5">
    <location>
        <begin position="1"/>
        <end position="28"/>
    </location>
</feature>
<evidence type="ECO:0000313" key="7">
    <source>
        <dbReference type="EMBL" id="BDZ41153.1"/>
    </source>
</evidence>
<dbReference type="PANTHER" id="PTHR43420">
    <property type="entry name" value="ACETYLTRANSFERASE"/>
    <property type="match status" value="1"/>
</dbReference>
<sequence>MSTDPTTDGTPVFGTPPVAGGTDGPEGAPFEIRLRPLEAADLRRVERLEQVLFGRSAWTYGMLADELGGLGRWYVAAEPERPYAAGRQDVVGYAGLWFDGDVTQVMTLGVDPEVQHQGVGRLLLEALISRSRDLRAEAVLLEVAVDNVPALNLYASYGFVQMGLRKKYYWPEGTDAYTMRLELQTRAAPSPGPVGSDVL</sequence>
<dbReference type="InterPro" id="IPR016181">
    <property type="entry name" value="Acyl_CoA_acyltransferase"/>
</dbReference>
<protein>
    <submittedName>
        <fullName evidence="7">Ribosomal-protein-alanine acetyltransferase</fullName>
    </submittedName>
</protein>
<evidence type="ECO:0000256" key="2">
    <source>
        <dbReference type="ARBA" id="ARBA00022490"/>
    </source>
</evidence>
<evidence type="ECO:0000313" key="8">
    <source>
        <dbReference type="Proteomes" id="UP001321475"/>
    </source>
</evidence>
<dbReference type="InterPro" id="IPR006464">
    <property type="entry name" value="AcTrfase_RimI/Ard1"/>
</dbReference>
<dbReference type="InterPro" id="IPR000182">
    <property type="entry name" value="GNAT_dom"/>
</dbReference>
<evidence type="ECO:0000256" key="3">
    <source>
        <dbReference type="ARBA" id="ARBA00022679"/>
    </source>
</evidence>
<dbReference type="PANTHER" id="PTHR43420:SF44">
    <property type="entry name" value="ACETYLTRANSFERASE YPEA"/>
    <property type="match status" value="1"/>
</dbReference>
<reference evidence="8" key="1">
    <citation type="journal article" date="2019" name="Int. J. Syst. Evol. Microbiol.">
        <title>The Global Catalogue of Microorganisms (GCM) 10K type strain sequencing project: providing services to taxonomists for standard genome sequencing and annotation.</title>
        <authorList>
            <consortium name="The Broad Institute Genomics Platform"/>
            <consortium name="The Broad Institute Genome Sequencing Center for Infectious Disease"/>
            <person name="Wu L."/>
            <person name="Ma J."/>
        </authorList>
    </citation>
    <scope>NUCLEOTIDE SEQUENCE [LARGE SCALE GENOMIC DNA]</scope>
    <source>
        <strain evidence="8">NBRC 108565</strain>
    </source>
</reference>
<name>A0ABN6XCH5_9CELL</name>
<dbReference type="Gene3D" id="3.40.630.30">
    <property type="match status" value="1"/>
</dbReference>
<dbReference type="NCBIfam" id="TIGR01575">
    <property type="entry name" value="rimI"/>
    <property type="match status" value="1"/>
</dbReference>
<dbReference type="CDD" id="cd04301">
    <property type="entry name" value="NAT_SF"/>
    <property type="match status" value="1"/>
</dbReference>
<dbReference type="PROSITE" id="PS51186">
    <property type="entry name" value="GNAT"/>
    <property type="match status" value="1"/>
</dbReference>
<dbReference type="RefSeq" id="WP_286218381.1">
    <property type="nucleotide sequence ID" value="NZ_AP027729.1"/>
</dbReference>
<dbReference type="Proteomes" id="UP001321475">
    <property type="component" value="Chromosome"/>
</dbReference>
<keyword evidence="8" id="KW-1185">Reference proteome</keyword>
<dbReference type="InterPro" id="IPR050680">
    <property type="entry name" value="YpeA/RimI_acetyltransf"/>
</dbReference>
<dbReference type="EMBL" id="AP027729">
    <property type="protein sequence ID" value="BDZ41153.1"/>
    <property type="molecule type" value="Genomic_DNA"/>
</dbReference>
<comment type="similarity">
    <text evidence="1">Belongs to the acetyltransferase family. RimI subfamily.</text>
</comment>
<keyword evidence="3" id="KW-0808">Transferase</keyword>
<proteinExistence type="inferred from homology"/>
<keyword evidence="2" id="KW-0963">Cytoplasm</keyword>
<evidence type="ECO:0000259" key="6">
    <source>
        <dbReference type="PROSITE" id="PS51186"/>
    </source>
</evidence>
<evidence type="ECO:0000256" key="5">
    <source>
        <dbReference type="SAM" id="MobiDB-lite"/>
    </source>
</evidence>
<evidence type="ECO:0000256" key="4">
    <source>
        <dbReference type="ARBA" id="ARBA00023315"/>
    </source>
</evidence>
<evidence type="ECO:0000256" key="1">
    <source>
        <dbReference type="ARBA" id="ARBA00005395"/>
    </source>
</evidence>
<keyword evidence="4" id="KW-0012">Acyltransferase</keyword>
<feature type="domain" description="N-acetyltransferase" evidence="6">
    <location>
        <begin position="32"/>
        <end position="184"/>
    </location>
</feature>
<gene>
    <name evidence="7" type="primary">rimI</name>
    <name evidence="7" type="ORF">GCM10025865_04520</name>
</gene>